<evidence type="ECO:0000256" key="5">
    <source>
        <dbReference type="HAMAP-Rule" id="MF_02092"/>
    </source>
</evidence>
<dbReference type="InterPro" id="IPR016164">
    <property type="entry name" value="FAD-linked_Oxase-like_C"/>
</dbReference>
<dbReference type="Pfam" id="PF01565">
    <property type="entry name" value="FAD_binding_4"/>
    <property type="match status" value="1"/>
</dbReference>
<dbReference type="InterPro" id="IPR016173">
    <property type="entry name" value="D-lactate_DH_C-sub2"/>
</dbReference>
<dbReference type="HAMAP" id="MF_02092">
    <property type="entry name" value="DLDH_Dld"/>
    <property type="match status" value="1"/>
</dbReference>
<dbReference type="InterPro" id="IPR016169">
    <property type="entry name" value="FAD-bd_PCMH_sub2"/>
</dbReference>
<dbReference type="AlphaFoldDB" id="A0A2A7SBH7"/>
<comment type="cofactor">
    <cofactor evidence="1 5 6 7">
        <name>FAD</name>
        <dbReference type="ChEBI" id="CHEBI:57692"/>
    </cofactor>
</comment>
<feature type="binding site" evidence="7">
    <location>
        <position position="264"/>
    </location>
    <ligand>
        <name>FAD</name>
        <dbReference type="ChEBI" id="CHEBI:57692"/>
    </ligand>
</feature>
<dbReference type="Gene3D" id="3.30.1370.20">
    <property type="entry name" value="D-lactate dehydrogenase, cap domain, subdomain 2"/>
    <property type="match status" value="1"/>
</dbReference>
<feature type="binding site" evidence="5 7">
    <location>
        <position position="157"/>
    </location>
    <ligand>
        <name>FAD</name>
        <dbReference type="ChEBI" id="CHEBI:57692"/>
    </ligand>
</feature>
<evidence type="ECO:0000256" key="7">
    <source>
        <dbReference type="PIRSR" id="PIRSR000101-1"/>
    </source>
</evidence>
<dbReference type="Gene3D" id="3.30.43.10">
    <property type="entry name" value="Uridine Diphospho-n-acetylenolpyruvylglucosamine Reductase, domain 2"/>
    <property type="match status" value="1"/>
</dbReference>
<evidence type="ECO:0000256" key="1">
    <source>
        <dbReference type="ARBA" id="ARBA00001974"/>
    </source>
</evidence>
<dbReference type="EC" id="1.1.5.12" evidence="5"/>
<dbReference type="GO" id="GO:0006089">
    <property type="term" value="P:lactate metabolic process"/>
    <property type="evidence" value="ECO:0007669"/>
    <property type="project" value="UniProtKB-UniRule"/>
</dbReference>
<keyword evidence="5" id="KW-0472">Membrane</keyword>
<dbReference type="SUPFAM" id="SSF55103">
    <property type="entry name" value="FAD-linked oxidases, C-terminal domain"/>
    <property type="match status" value="1"/>
</dbReference>
<keyword evidence="5" id="KW-1003">Cell membrane</keyword>
<evidence type="ECO:0000256" key="3">
    <source>
        <dbReference type="ARBA" id="ARBA00022827"/>
    </source>
</evidence>
<gene>
    <name evidence="5" type="primary">dld</name>
    <name evidence="9" type="ORF">CRM94_01445</name>
</gene>
<dbReference type="NCBIfam" id="NF008387">
    <property type="entry name" value="PRK11183.1"/>
    <property type="match status" value="1"/>
</dbReference>
<dbReference type="Pfam" id="PF09330">
    <property type="entry name" value="Lact-deh-memb"/>
    <property type="match status" value="1"/>
</dbReference>
<dbReference type="PROSITE" id="PS51387">
    <property type="entry name" value="FAD_PCMH"/>
    <property type="match status" value="1"/>
</dbReference>
<evidence type="ECO:0000256" key="2">
    <source>
        <dbReference type="ARBA" id="ARBA00022630"/>
    </source>
</evidence>
<dbReference type="Proteomes" id="UP000220629">
    <property type="component" value="Unassembled WGS sequence"/>
</dbReference>
<dbReference type="GO" id="GO:0055085">
    <property type="term" value="P:transmembrane transport"/>
    <property type="evidence" value="ECO:0007669"/>
    <property type="project" value="InterPro"/>
</dbReference>
<dbReference type="GO" id="GO:0071949">
    <property type="term" value="F:FAD binding"/>
    <property type="evidence" value="ECO:0007669"/>
    <property type="project" value="InterPro"/>
</dbReference>
<dbReference type="Gene3D" id="3.30.465.10">
    <property type="match status" value="1"/>
</dbReference>
<feature type="binding site" evidence="5 7">
    <location>
        <begin position="83"/>
        <end position="87"/>
    </location>
    <ligand>
        <name>FAD</name>
        <dbReference type="ChEBI" id="CHEBI:57692"/>
    </ligand>
</feature>
<dbReference type="PIRSF" id="PIRSF000101">
    <property type="entry name" value="D-lactate_dh"/>
    <property type="match status" value="1"/>
</dbReference>
<feature type="binding site" evidence="5 7">
    <location>
        <position position="269"/>
    </location>
    <ligand>
        <name>FAD</name>
        <dbReference type="ChEBI" id="CHEBI:57692"/>
    </ligand>
</feature>
<dbReference type="Gene3D" id="3.30.70.610">
    <property type="entry name" value="D-lactate dehydrogenase, cap domain, subdomain 1"/>
    <property type="match status" value="2"/>
</dbReference>
<keyword evidence="5 6" id="KW-0874">Quinone</keyword>
<dbReference type="GO" id="GO:0048038">
    <property type="term" value="F:quinone binding"/>
    <property type="evidence" value="ECO:0007669"/>
    <property type="project" value="UniProtKB-KW"/>
</dbReference>
<comment type="catalytic activity">
    <reaction evidence="5 6">
        <text>(R)-lactate + a quinone = a quinol + pyruvate</text>
        <dbReference type="Rhea" id="RHEA:51468"/>
        <dbReference type="ChEBI" id="CHEBI:15361"/>
        <dbReference type="ChEBI" id="CHEBI:16004"/>
        <dbReference type="ChEBI" id="CHEBI:24646"/>
        <dbReference type="ChEBI" id="CHEBI:132124"/>
        <dbReference type="EC" id="1.1.5.12"/>
    </reaction>
</comment>
<evidence type="ECO:0000256" key="6">
    <source>
        <dbReference type="PIRNR" id="PIRNR000101"/>
    </source>
</evidence>
<feature type="binding site" evidence="5 7">
    <location>
        <position position="150"/>
    </location>
    <ligand>
        <name>FAD</name>
        <dbReference type="ChEBI" id="CHEBI:57692"/>
    </ligand>
</feature>
<dbReference type="InterPro" id="IPR036318">
    <property type="entry name" value="FAD-bd_PCMH-like_sf"/>
</dbReference>
<comment type="similarity">
    <text evidence="5">Belongs to the quinone-dependent D-lactate dehydrogenase family.</text>
</comment>
<evidence type="ECO:0000313" key="9">
    <source>
        <dbReference type="EMBL" id="PEH40931.1"/>
    </source>
</evidence>
<dbReference type="PANTHER" id="PTHR43716:SF1">
    <property type="entry name" value="D-2-HYDROXYGLUTARATE DEHYDROGENASE, MITOCHONDRIAL"/>
    <property type="match status" value="1"/>
</dbReference>
<dbReference type="GO" id="GO:0031234">
    <property type="term" value="C:extrinsic component of cytoplasmic side of plasma membrane"/>
    <property type="evidence" value="ECO:0007669"/>
    <property type="project" value="UniProtKB-UniRule"/>
</dbReference>
<dbReference type="GO" id="GO:0004458">
    <property type="term" value="F:D-lactate dehydrogenase (cytochrome) activity"/>
    <property type="evidence" value="ECO:0007669"/>
    <property type="project" value="UniProtKB-UniRule"/>
</dbReference>
<keyword evidence="5" id="KW-0997">Cell inner membrane</keyword>
<dbReference type="InterPro" id="IPR051264">
    <property type="entry name" value="FAD-oxidored/transferase_4"/>
</dbReference>
<keyword evidence="3 5" id="KW-0274">FAD</keyword>
<comment type="caution">
    <text evidence="9">The sequence shown here is derived from an EMBL/GenBank/DDBJ whole genome shotgun (WGS) entry which is preliminary data.</text>
</comment>
<dbReference type="InterPro" id="IPR016166">
    <property type="entry name" value="FAD-bd_PCMH"/>
</dbReference>
<comment type="subcellular location">
    <subcellularLocation>
        <location evidence="5">Cell inner membrane</location>
        <topology evidence="5">Peripheral membrane protein</topology>
        <orientation evidence="5">Cytoplasmic side</orientation>
    </subcellularLocation>
</comment>
<keyword evidence="2 5" id="KW-0285">Flavoprotein</keyword>
<dbReference type="GO" id="GO:0022904">
    <property type="term" value="P:respiratory electron transport chain"/>
    <property type="evidence" value="ECO:0007669"/>
    <property type="project" value="InterPro"/>
</dbReference>
<feature type="domain" description="FAD-binding PCMH-type" evidence="8">
    <location>
        <begin position="49"/>
        <end position="279"/>
    </location>
</feature>
<dbReference type="InterPro" id="IPR012256">
    <property type="entry name" value="D_lactate_DH"/>
</dbReference>
<dbReference type="SUPFAM" id="SSF56176">
    <property type="entry name" value="FAD-binding/transporter-associated domain-like"/>
    <property type="match status" value="1"/>
</dbReference>
<organism evidence="9 10">
    <name type="scientific">Burkholderia gladioli</name>
    <name type="common">Pseudomonas marginata</name>
    <name type="synonym">Phytomonas marginata</name>
    <dbReference type="NCBI Taxonomy" id="28095"/>
    <lineage>
        <taxon>Bacteria</taxon>
        <taxon>Pseudomonadati</taxon>
        <taxon>Pseudomonadota</taxon>
        <taxon>Betaproteobacteria</taxon>
        <taxon>Burkholderiales</taxon>
        <taxon>Burkholderiaceae</taxon>
        <taxon>Burkholderia</taxon>
    </lineage>
</organism>
<proteinExistence type="inferred from homology"/>
<feature type="binding site" evidence="5 7">
    <location>
        <position position="167"/>
    </location>
    <ligand>
        <name>FAD</name>
        <dbReference type="ChEBI" id="CHEBI:57692"/>
    </ligand>
</feature>
<evidence type="ECO:0000259" key="8">
    <source>
        <dbReference type="PROSITE" id="PS51387"/>
    </source>
</evidence>
<evidence type="ECO:0000256" key="4">
    <source>
        <dbReference type="ARBA" id="ARBA00023002"/>
    </source>
</evidence>
<dbReference type="InterPro" id="IPR016167">
    <property type="entry name" value="FAD-bd_PCMH_sub1"/>
</dbReference>
<feature type="binding site" evidence="5 7">
    <location>
        <begin position="91"/>
        <end position="92"/>
    </location>
    <ligand>
        <name>FAD</name>
        <dbReference type="ChEBI" id="CHEBI:57692"/>
    </ligand>
</feature>
<dbReference type="InterPro" id="IPR015409">
    <property type="entry name" value="Lactate_DH_C"/>
</dbReference>
<keyword evidence="4 5" id="KW-0560">Oxidoreductase</keyword>
<dbReference type="PANTHER" id="PTHR43716">
    <property type="entry name" value="D-2-HYDROXYGLUTARATE DEHYDROGENASE, MITOCHONDRIAL"/>
    <property type="match status" value="1"/>
</dbReference>
<sequence length="586" mass="64575">MTAAPVTGSDLRKPGGEALLAALRGIVGGGQVLTGEAATRRYRTGYRFGSGRALAVVRPGSLVEQWKVLEACVAAGVIVITQASNTGLTGGSTPDGDDYDRDIVIVSTTRMKTVHLIDEGRQVVCLPGATLDQLEQTLKPLGREPHSVIGSSCIGASVFGGVCNNSGGALVQRGPAYTEMAVFARVDASGRLQLVNHLGIELGTDPVTVLDRIERRDFSEAEIRHDAGAASDHHYAEEVREIDADTPARYNADPRRLHEASGSAGKLMVFAVRLDTFPVEQGAKVFYIGTNDPAELSEIRRIALRELPQLPISGEYLHRDAFDIAETYGKDTFLAIHYLGTSRLPALFGLKSRFDAIAARLRLLPAHLSDRLLQAASRLFPSHLPARMKAYRERFEHHLMLKVPAGSVDAARERLGAYFAKAGGEFFECTEQEGAKAFLHRFAAAGAAVRYRAIHAKDVEDIVALDIALRRNDRDWVETLPSEIDDEISIKLYYGHFLCHVFHQDYIVRKGRDCLDLEHRMWRLLDARGAEYPAEHNVGHLYRAKPALAEFYRELDPCNCFNPGIGQMSKFANYREPEARHEAARP</sequence>
<dbReference type="InterPro" id="IPR016172">
    <property type="entry name" value="D-lactate_DH_C-sub1"/>
</dbReference>
<evidence type="ECO:0000313" key="10">
    <source>
        <dbReference type="Proteomes" id="UP000220629"/>
    </source>
</evidence>
<dbReference type="EMBL" id="PDDY01000001">
    <property type="protein sequence ID" value="PEH40931.1"/>
    <property type="molecule type" value="Genomic_DNA"/>
</dbReference>
<name>A0A2A7SBH7_BURGA</name>
<accession>A0A2A7SBH7</accession>
<reference evidence="10" key="1">
    <citation type="submission" date="2017-09" db="EMBL/GenBank/DDBJ databases">
        <title>FDA dAtabase for Regulatory Grade micrObial Sequences (FDA-ARGOS): Supporting development and validation of Infectious Disease Dx tests.</title>
        <authorList>
            <person name="Minogue T."/>
            <person name="Wolcott M."/>
            <person name="Wasieloski L."/>
            <person name="Aguilar W."/>
            <person name="Moore D."/>
            <person name="Tallon L."/>
            <person name="Sadzewicz L."/>
            <person name="Ott S."/>
            <person name="Zhao X."/>
            <person name="Nagaraj S."/>
            <person name="Vavikolanu K."/>
            <person name="Aluvathingal J."/>
            <person name="Nadendla S."/>
            <person name="Sichtig H."/>
        </authorList>
    </citation>
    <scope>NUCLEOTIDE SEQUENCE [LARGE SCALE GENOMIC DNA]</scope>
    <source>
        <strain evidence="10">FDAARGOS_390</strain>
    </source>
</reference>
<comment type="function">
    <text evidence="5 6">Catalyzes the oxidation of D-lactate to pyruvate.</text>
</comment>
<dbReference type="GO" id="GO:0102029">
    <property type="term" value="F:D-lactate dehydrogenase (quinone) activity"/>
    <property type="evidence" value="ECO:0007669"/>
    <property type="project" value="UniProtKB-EC"/>
</dbReference>
<dbReference type="InterPro" id="IPR006094">
    <property type="entry name" value="Oxid_FAD_bind_N"/>
</dbReference>
<dbReference type="RefSeq" id="WP_098151369.1">
    <property type="nucleotide sequence ID" value="NZ_CADEQB010000014.1"/>
</dbReference>
<protein>
    <recommendedName>
        <fullName evidence="5">Quinone-dependent D-lactate dehydrogenase</fullName>
        <ecNumber evidence="5">1.1.5.12</ecNumber>
    </recommendedName>
    <alternativeName>
        <fullName evidence="5">D-lactate dehydrogenase</fullName>
        <shortName evidence="5">D-LDH</shortName>
    </alternativeName>
</protein>